<accession>A0A9J7BRC3</accession>
<dbReference type="SUPFAM" id="SSF89550">
    <property type="entry name" value="PHP domain-like"/>
    <property type="match status" value="1"/>
</dbReference>
<dbReference type="Gene3D" id="3.20.20.140">
    <property type="entry name" value="Metal-dependent hydrolases"/>
    <property type="match status" value="1"/>
</dbReference>
<dbReference type="GO" id="GO:0030145">
    <property type="term" value="F:manganese ion binding"/>
    <property type="evidence" value="ECO:0007669"/>
    <property type="project" value="InterPro"/>
</dbReference>
<evidence type="ECO:0000256" key="4">
    <source>
        <dbReference type="ARBA" id="ARBA00051722"/>
    </source>
</evidence>
<evidence type="ECO:0000256" key="1">
    <source>
        <dbReference type="ARBA" id="ARBA00005750"/>
    </source>
</evidence>
<dbReference type="PANTHER" id="PTHR39181">
    <property type="entry name" value="TYROSINE-PROTEIN PHOSPHATASE YWQE"/>
    <property type="match status" value="1"/>
</dbReference>
<name>A0A9J7BRC3_9BACT</name>
<dbReference type="KEGG" id="orp:MOP44_05675"/>
<dbReference type="InterPro" id="IPR016667">
    <property type="entry name" value="Caps_polysacc_synth_CpsB/CapC"/>
</dbReference>
<gene>
    <name evidence="5" type="ORF">MOP44_05675</name>
</gene>
<dbReference type="Pfam" id="PF19567">
    <property type="entry name" value="CpsB_CapC"/>
    <property type="match status" value="1"/>
</dbReference>
<dbReference type="Proteomes" id="UP001059380">
    <property type="component" value="Chromosome"/>
</dbReference>
<comment type="similarity">
    <text evidence="1">Belongs to the metallo-dependent hydrolases superfamily. CpsB/CapC family.</text>
</comment>
<dbReference type="EC" id="3.1.3.48" evidence="2"/>
<dbReference type="InterPro" id="IPR016195">
    <property type="entry name" value="Pol/histidinol_Pase-like"/>
</dbReference>
<evidence type="ECO:0000313" key="6">
    <source>
        <dbReference type="Proteomes" id="UP001059380"/>
    </source>
</evidence>
<organism evidence="5 6">
    <name type="scientific">Occallatibacter riparius</name>
    <dbReference type="NCBI Taxonomy" id="1002689"/>
    <lineage>
        <taxon>Bacteria</taxon>
        <taxon>Pseudomonadati</taxon>
        <taxon>Acidobacteriota</taxon>
        <taxon>Terriglobia</taxon>
        <taxon>Terriglobales</taxon>
        <taxon>Acidobacteriaceae</taxon>
        <taxon>Occallatibacter</taxon>
    </lineage>
</organism>
<dbReference type="EMBL" id="CP093313">
    <property type="protein sequence ID" value="UWZ85428.1"/>
    <property type="molecule type" value="Genomic_DNA"/>
</dbReference>
<evidence type="ECO:0000313" key="5">
    <source>
        <dbReference type="EMBL" id="UWZ85428.1"/>
    </source>
</evidence>
<reference evidence="5" key="1">
    <citation type="submission" date="2021-04" db="EMBL/GenBank/DDBJ databases">
        <title>Phylogenetic analysis of Acidobacteriaceae.</title>
        <authorList>
            <person name="Qiu L."/>
            <person name="Zhang Q."/>
        </authorList>
    </citation>
    <scope>NUCLEOTIDE SEQUENCE</scope>
    <source>
        <strain evidence="5">DSM 25168</strain>
    </source>
</reference>
<dbReference type="PIRSF" id="PIRSF016557">
    <property type="entry name" value="Caps_synth_CpsB"/>
    <property type="match status" value="1"/>
</dbReference>
<evidence type="ECO:0000256" key="3">
    <source>
        <dbReference type="ARBA" id="ARBA00022801"/>
    </source>
</evidence>
<comment type="catalytic activity">
    <reaction evidence="4">
        <text>O-phospho-L-tyrosyl-[protein] + H2O = L-tyrosyl-[protein] + phosphate</text>
        <dbReference type="Rhea" id="RHEA:10684"/>
        <dbReference type="Rhea" id="RHEA-COMP:10136"/>
        <dbReference type="Rhea" id="RHEA-COMP:20101"/>
        <dbReference type="ChEBI" id="CHEBI:15377"/>
        <dbReference type="ChEBI" id="CHEBI:43474"/>
        <dbReference type="ChEBI" id="CHEBI:46858"/>
        <dbReference type="ChEBI" id="CHEBI:61978"/>
        <dbReference type="EC" id="3.1.3.48"/>
    </reaction>
</comment>
<dbReference type="PANTHER" id="PTHR39181:SF1">
    <property type="entry name" value="TYROSINE-PROTEIN PHOSPHATASE YWQE"/>
    <property type="match status" value="1"/>
</dbReference>
<dbReference type="RefSeq" id="WP_260794958.1">
    <property type="nucleotide sequence ID" value="NZ_CP093313.1"/>
</dbReference>
<sequence>MFDIHYHLIFGVDDGPKTIEGSLGLAEASIAEGVTHIVATPHSSYRYPYQAELNRERLDALNQCLNGRLTLGLGCDFHLSFDNLAELETNPKKFTINGTNYLLVEFPDLFNPATYAEVFFRMLSMGITPIVTHPERNQTLLQSPNPIIDWVHSGCLMQVTASSLTGRFGSRSEMLSRLLLKGNYVHVIASDAHDLDSRRPSMSRAFGVLKRDFGVETAQRLCVDNPKSIFLGESLPKQPEAFGPLYERTPTKKKSFLARLLGS</sequence>
<dbReference type="AlphaFoldDB" id="A0A9J7BRC3"/>
<keyword evidence="3" id="KW-0378">Hydrolase</keyword>
<proteinExistence type="inferred from homology"/>
<evidence type="ECO:0000256" key="2">
    <source>
        <dbReference type="ARBA" id="ARBA00013064"/>
    </source>
</evidence>
<keyword evidence="6" id="KW-1185">Reference proteome</keyword>
<dbReference type="GO" id="GO:0004725">
    <property type="term" value="F:protein tyrosine phosphatase activity"/>
    <property type="evidence" value="ECO:0007669"/>
    <property type="project" value="UniProtKB-EC"/>
</dbReference>
<protein>
    <recommendedName>
        <fullName evidence="2">protein-tyrosine-phosphatase</fullName>
        <ecNumber evidence="2">3.1.3.48</ecNumber>
    </recommendedName>
</protein>